<dbReference type="EMBL" id="CP006259">
    <property type="protein sequence ID" value="AGS67621.1"/>
    <property type="molecule type" value="Genomic_DNA"/>
</dbReference>
<dbReference type="PATRIC" id="fig|1214242.5.peg.824"/>
<organism evidence="2 3">
    <name type="scientific">Streptomyces collinus (strain DSM 40733 / Tue 365)</name>
    <dbReference type="NCBI Taxonomy" id="1214242"/>
    <lineage>
        <taxon>Bacteria</taxon>
        <taxon>Bacillati</taxon>
        <taxon>Actinomycetota</taxon>
        <taxon>Actinomycetes</taxon>
        <taxon>Kitasatosporales</taxon>
        <taxon>Streptomycetaceae</taxon>
        <taxon>Streptomyces</taxon>
    </lineage>
</organism>
<dbReference type="Proteomes" id="UP000015423">
    <property type="component" value="Chromosome"/>
</dbReference>
<proteinExistence type="predicted"/>
<reference evidence="3" key="1">
    <citation type="submission" date="2012-10" db="EMBL/GenBank/DDBJ databases">
        <title>The complete genome sequence of Streptomyces collinus Tu 365.</title>
        <authorList>
            <person name="Ruckert C."/>
            <person name="Szczepanowski R."/>
            <person name="Goesmann A."/>
            <person name="Pross E.K."/>
            <person name="Musiol E.M."/>
            <person name="Blin K."/>
            <person name="Wohlleben W."/>
            <person name="Puhler A."/>
            <person name="Weber T."/>
            <person name="Kalinowski J."/>
        </authorList>
    </citation>
    <scope>NUCLEOTIDE SEQUENCE [LARGE SCALE GENOMIC DNA]</scope>
    <source>
        <strain evidence="3">DSM 40733 / Tue 365</strain>
    </source>
</reference>
<name>S5UP98_STRC3</name>
<keyword evidence="3" id="KW-1185">Reference proteome</keyword>
<evidence type="ECO:0000256" key="1">
    <source>
        <dbReference type="SAM" id="MobiDB-lite"/>
    </source>
</evidence>
<dbReference type="HOGENOM" id="CLU_2686123_0_0_11"/>
<dbReference type="KEGG" id="sci:B446_03955"/>
<reference evidence="2 3" key="2">
    <citation type="journal article" date="2013" name="J. Biotechnol.">
        <title>Complete genome sequence of the kirromycin producer Streptomyces collinus Tu 365 consisting of a linear chromosome and two linear plasmids.</title>
        <authorList>
            <person name="Ruckert C."/>
            <person name="Szczepanowski R."/>
            <person name="Albersmeier A."/>
            <person name="Goesmann A."/>
            <person name="Iftime D."/>
            <person name="Musiol E.M."/>
            <person name="Blin K."/>
            <person name="Wohlleben W."/>
            <person name="Puhler A."/>
            <person name="Kalinowski J."/>
            <person name="Weber T."/>
        </authorList>
    </citation>
    <scope>NUCLEOTIDE SEQUENCE [LARGE SCALE GENOMIC DNA]</scope>
    <source>
        <strain evidence="3">DSM 40733 / Tue 365</strain>
    </source>
</reference>
<feature type="region of interest" description="Disordered" evidence="1">
    <location>
        <begin position="45"/>
        <end position="74"/>
    </location>
</feature>
<dbReference type="AlphaFoldDB" id="S5UP98"/>
<evidence type="ECO:0000313" key="3">
    <source>
        <dbReference type="Proteomes" id="UP000015423"/>
    </source>
</evidence>
<evidence type="ECO:0000313" key="2">
    <source>
        <dbReference type="EMBL" id="AGS67621.1"/>
    </source>
</evidence>
<protein>
    <submittedName>
        <fullName evidence="2">Uncharacterized protein</fullName>
    </submittedName>
</protein>
<accession>S5UP98</accession>
<gene>
    <name evidence="2" type="ORF">B446_03955</name>
</gene>
<sequence>MTFLAVLVTGIVLITAVNGITPSTQLYLDCLLGVGGLLAGYVLAPPDPSRPGDPAQPSDAARRPGRTGDASPQC</sequence>